<dbReference type="STRING" id="929558.SMGD1_1971"/>
<dbReference type="PATRIC" id="fig|929558.5.peg.1964"/>
<reference evidence="3 4" key="1">
    <citation type="journal article" date="2012" name="Proc. Natl. Acad. Sci. U.S.A.">
        <title>Genome and physiology of a model Epsilonproteobacterium responsible for sulfide detoxification in marine oxygen depletion zones.</title>
        <authorList>
            <person name="Grote J."/>
            <person name="Schott T."/>
            <person name="Bruckner C.G."/>
            <person name="Glockner F.O."/>
            <person name="Jost G."/>
            <person name="Teeling H."/>
            <person name="Labrenz M."/>
            <person name="Jurgens K."/>
        </authorList>
    </citation>
    <scope>NUCLEOTIDE SEQUENCE [LARGE SCALE GENOMIC DNA]</scope>
    <source>
        <strain evidence="3 4">GD1</strain>
    </source>
</reference>
<dbReference type="GO" id="GO:0005829">
    <property type="term" value="C:cytosol"/>
    <property type="evidence" value="ECO:0007669"/>
    <property type="project" value="TreeGrafter"/>
</dbReference>
<accession>H1FWJ1</accession>
<evidence type="ECO:0000256" key="2">
    <source>
        <dbReference type="ARBA" id="ARBA00022679"/>
    </source>
</evidence>
<evidence type="ECO:0000256" key="1">
    <source>
        <dbReference type="ARBA" id="ARBA00022676"/>
    </source>
</evidence>
<dbReference type="Pfam" id="PF01075">
    <property type="entry name" value="Glyco_transf_9"/>
    <property type="match status" value="1"/>
</dbReference>
<dbReference type="eggNOG" id="COG0859">
    <property type="taxonomic scope" value="Bacteria"/>
</dbReference>
<proteinExistence type="predicted"/>
<dbReference type="CDD" id="cd03789">
    <property type="entry name" value="GT9_LPS_heptosyltransferase"/>
    <property type="match status" value="1"/>
</dbReference>
<evidence type="ECO:0000313" key="4">
    <source>
        <dbReference type="Proteomes" id="UP000006431"/>
    </source>
</evidence>
<dbReference type="GO" id="GO:0009244">
    <property type="term" value="P:lipopolysaccharide core region biosynthetic process"/>
    <property type="evidence" value="ECO:0007669"/>
    <property type="project" value="TreeGrafter"/>
</dbReference>
<dbReference type="SUPFAM" id="SSF53756">
    <property type="entry name" value="UDP-Glycosyltransferase/glycogen phosphorylase"/>
    <property type="match status" value="1"/>
</dbReference>
<protein>
    <submittedName>
        <fullName evidence="3">Glycosyl transferase, family 9</fullName>
    </submittedName>
</protein>
<dbReference type="GO" id="GO:0008713">
    <property type="term" value="F:ADP-heptose-lipopolysaccharide heptosyltransferase activity"/>
    <property type="evidence" value="ECO:0007669"/>
    <property type="project" value="TreeGrafter"/>
</dbReference>
<gene>
    <name evidence="3" type="ORF">SMGD1_1971</name>
</gene>
<keyword evidence="1" id="KW-0328">Glycosyltransferase</keyword>
<dbReference type="AlphaFoldDB" id="B6BIY3"/>
<sequence>MSVKSVLIIRCGALGDLVYATSVIDALKLQFGNDTIIDFVSTPGSGTLFNKDSRVNRVFPLKHKKIPIFLSSQKKEIIKNSQKKAYDLLINFESGRQFKSLVNAINATKKTGYFFSDMTIPKDVVHMVDITKLSFKDIVSKDIFNKSFPKLIGTPQDELKKKFNLNEKYIIISPSNSHQKRNILNYRAWQNSSWIELIERLSKEIEVVIVGNKAEDDFFNLLKPYPNNVVDLVAKTSLPDLVGVIDNAAGLVATDTGTAHMASAVETEIFALIGPTPAYETGPYQSPTNKVHILSANLPCSPCYKTEVMKNCKDNICMKNITVEEVYNSIKSASIV</sequence>
<accession>B6BIY3</accession>
<dbReference type="OrthoDB" id="9768048at2"/>
<keyword evidence="4" id="KW-1185">Reference proteome</keyword>
<comment type="caution">
    <text evidence="3">The sequence shown here is derived from an EMBL/GenBank/DDBJ whole genome shotgun (WGS) entry which is preliminary data.</text>
</comment>
<name>B6BIY3_SULGG</name>
<dbReference type="HOGENOM" id="CLU_038371_0_0_7"/>
<dbReference type="PANTHER" id="PTHR30160:SF1">
    <property type="entry name" value="LIPOPOLYSACCHARIDE 1,2-N-ACETYLGLUCOSAMINETRANSFERASE-RELATED"/>
    <property type="match status" value="1"/>
</dbReference>
<evidence type="ECO:0000313" key="3">
    <source>
        <dbReference type="EMBL" id="EHP30494.1"/>
    </source>
</evidence>
<dbReference type="InterPro" id="IPR002201">
    <property type="entry name" value="Glyco_trans_9"/>
</dbReference>
<dbReference type="Proteomes" id="UP000006431">
    <property type="component" value="Unassembled WGS sequence"/>
</dbReference>
<dbReference type="Gene3D" id="3.40.50.2000">
    <property type="entry name" value="Glycogen Phosphorylase B"/>
    <property type="match status" value="2"/>
</dbReference>
<organism evidence="3 4">
    <name type="scientific">Sulfurimonas gotlandica (strain DSM 19862 / JCM 16533 / GD1)</name>
    <dbReference type="NCBI Taxonomy" id="929558"/>
    <lineage>
        <taxon>Bacteria</taxon>
        <taxon>Pseudomonadati</taxon>
        <taxon>Campylobacterota</taxon>
        <taxon>Epsilonproteobacteria</taxon>
        <taxon>Campylobacterales</taxon>
        <taxon>Sulfurimonadaceae</taxon>
        <taxon>Sulfurimonas</taxon>
    </lineage>
</organism>
<dbReference type="RefSeq" id="WP_008335728.1">
    <property type="nucleotide sequence ID" value="NZ_AFRZ01000001.1"/>
</dbReference>
<dbReference type="InterPro" id="IPR051199">
    <property type="entry name" value="LPS_LOS_Heptosyltrfase"/>
</dbReference>
<keyword evidence="2 3" id="KW-0808">Transferase</keyword>
<dbReference type="EMBL" id="AFRZ01000001">
    <property type="protein sequence ID" value="EHP30494.1"/>
    <property type="molecule type" value="Genomic_DNA"/>
</dbReference>
<dbReference type="PANTHER" id="PTHR30160">
    <property type="entry name" value="TETRAACYLDISACCHARIDE 4'-KINASE-RELATED"/>
    <property type="match status" value="1"/>
</dbReference>